<evidence type="ECO:0000313" key="2">
    <source>
        <dbReference type="EMBL" id="CAH0476276.1"/>
    </source>
</evidence>
<reference evidence="2 4" key="1">
    <citation type="submission" date="2021-11" db="EMBL/GenBank/DDBJ databases">
        <authorList>
            <person name="Islam A."/>
            <person name="Islam S."/>
            <person name="Flora M.S."/>
            <person name="Rahman M."/>
            <person name="Ziaur R.M."/>
            <person name="Epstein J.H."/>
            <person name="Hassan M."/>
            <person name="Klassen M."/>
            <person name="Woodard K."/>
            <person name="Webb A."/>
            <person name="Webby R.J."/>
            <person name="El Zowalaty M.E."/>
        </authorList>
    </citation>
    <scope>NUCLEOTIDE SEQUENCE</scope>
    <source>
        <strain evidence="3">Pbs1</strain>
        <strain evidence="2">Pbs3</strain>
    </source>
</reference>
<dbReference type="PANTHER" id="PTHR12245">
    <property type="entry name" value="SPRY DOMAIN CONTAINING SOCS BOX PROTEIN"/>
    <property type="match status" value="1"/>
</dbReference>
<dbReference type="InterPro" id="IPR001870">
    <property type="entry name" value="B30.2/SPRY"/>
</dbReference>
<organism evidence="2 5">
    <name type="scientific">Peronospora belbahrii</name>
    <dbReference type="NCBI Taxonomy" id="622444"/>
    <lineage>
        <taxon>Eukaryota</taxon>
        <taxon>Sar</taxon>
        <taxon>Stramenopiles</taxon>
        <taxon>Oomycota</taxon>
        <taxon>Peronosporomycetes</taxon>
        <taxon>Peronosporales</taxon>
        <taxon>Peronosporaceae</taxon>
        <taxon>Peronospora</taxon>
    </lineage>
</organism>
<feature type="domain" description="B30.2/SPRY" evidence="1">
    <location>
        <begin position="1"/>
        <end position="151"/>
    </location>
</feature>
<evidence type="ECO:0000313" key="3">
    <source>
        <dbReference type="EMBL" id="CAH0519902.1"/>
    </source>
</evidence>
<evidence type="ECO:0000313" key="5">
    <source>
        <dbReference type="Proteomes" id="UP001160483"/>
    </source>
</evidence>
<proteinExistence type="predicted"/>
<dbReference type="PANTHER" id="PTHR12245:SF5">
    <property type="entry name" value="SPRY DOMAIN-CONTAINING SOCS BOX PROTEIN 3"/>
    <property type="match status" value="1"/>
</dbReference>
<sequence length="193" mass="21217">MAMFSGDDCQSSSSKKVQVLRHLYYTSGRHYWEVLIEHMVDPQHVVVGIAPSEAFEIGAIEEAVGYAATGFILHSGLEICRVQSFAAGDTVGVYLDMNTHEVAFFLNDEALLDPRETDDDDVTIDYGETAPGRVVGAGIAQEVVEMKAPAYAVNTRRVSWFSFQSRTVFATIKFSSKADNFVVMGSDVPTGYR</sequence>
<dbReference type="Pfam" id="PF00622">
    <property type="entry name" value="SPRY"/>
    <property type="match status" value="1"/>
</dbReference>
<dbReference type="InterPro" id="IPR003877">
    <property type="entry name" value="SPRY_dom"/>
</dbReference>
<dbReference type="CDD" id="cd11709">
    <property type="entry name" value="SPRY"/>
    <property type="match status" value="1"/>
</dbReference>
<dbReference type="Proteomes" id="UP001160483">
    <property type="component" value="Unassembled WGS sequence"/>
</dbReference>
<dbReference type="InterPro" id="IPR050672">
    <property type="entry name" value="FBXO45-Fsn/SPSB_families"/>
</dbReference>
<dbReference type="EMBL" id="CAKLCB010000320">
    <property type="protein sequence ID" value="CAH0519902.1"/>
    <property type="molecule type" value="Genomic_DNA"/>
</dbReference>
<dbReference type="Gene3D" id="2.60.120.920">
    <property type="match status" value="1"/>
</dbReference>
<accession>A0AAU9L872</accession>
<gene>
    <name evidence="3" type="ORF">PBS001_LOCUS6415</name>
    <name evidence="2" type="ORF">PBS003_LOCUS3063</name>
</gene>
<dbReference type="SUPFAM" id="SSF49899">
    <property type="entry name" value="Concanavalin A-like lectins/glucanases"/>
    <property type="match status" value="1"/>
</dbReference>
<dbReference type="AlphaFoldDB" id="A0AAU9L872"/>
<dbReference type="InterPro" id="IPR043136">
    <property type="entry name" value="B30.2/SPRY_sf"/>
</dbReference>
<keyword evidence="4" id="KW-1185">Reference proteome</keyword>
<comment type="caution">
    <text evidence="2">The sequence shown here is derived from an EMBL/GenBank/DDBJ whole genome shotgun (WGS) entry which is preliminary data.</text>
</comment>
<evidence type="ECO:0000313" key="4">
    <source>
        <dbReference type="Proteomes" id="UP001158986"/>
    </source>
</evidence>
<evidence type="ECO:0000259" key="1">
    <source>
        <dbReference type="PROSITE" id="PS50188"/>
    </source>
</evidence>
<dbReference type="EMBL" id="CAKKTJ010000147">
    <property type="protein sequence ID" value="CAH0476276.1"/>
    <property type="molecule type" value="Genomic_DNA"/>
</dbReference>
<protein>
    <recommendedName>
        <fullName evidence="1">B30.2/SPRY domain-containing protein</fullName>
    </recommendedName>
</protein>
<name>A0AAU9L872_9STRA</name>
<dbReference type="PROSITE" id="PS50188">
    <property type="entry name" value="B302_SPRY"/>
    <property type="match status" value="1"/>
</dbReference>
<dbReference type="InterPro" id="IPR013320">
    <property type="entry name" value="ConA-like_dom_sf"/>
</dbReference>
<dbReference type="Proteomes" id="UP001158986">
    <property type="component" value="Unassembled WGS sequence"/>
</dbReference>